<comment type="caution">
    <text evidence="2">The sequence shown here is derived from an EMBL/GenBank/DDBJ whole genome shotgun (WGS) entry which is preliminary data.</text>
</comment>
<evidence type="ECO:0000313" key="2">
    <source>
        <dbReference type="EMBL" id="KAG1342364.1"/>
    </source>
</evidence>
<evidence type="ECO:0000313" key="3">
    <source>
        <dbReference type="Proteomes" id="UP000797356"/>
    </source>
</evidence>
<name>A0A8K0I908_COCNU</name>
<keyword evidence="3" id="KW-1185">Reference proteome</keyword>
<evidence type="ECO:0000256" key="1">
    <source>
        <dbReference type="SAM" id="MobiDB-lite"/>
    </source>
</evidence>
<dbReference type="AlphaFoldDB" id="A0A8K0I908"/>
<gene>
    <name evidence="2" type="ORF">COCNU_05G005930</name>
</gene>
<protein>
    <submittedName>
        <fullName evidence="2">Protein LNK1</fullName>
    </submittedName>
</protein>
<dbReference type="PANTHER" id="PTHR33334:SF8">
    <property type="entry name" value="PROTEIN LNK1"/>
    <property type="match status" value="1"/>
</dbReference>
<dbReference type="InterPro" id="IPR039928">
    <property type="entry name" value="LNK"/>
</dbReference>
<reference evidence="2" key="1">
    <citation type="journal article" date="2017" name="Gigascience">
        <title>The genome draft of coconut (Cocos nucifera).</title>
        <authorList>
            <person name="Xiao Y."/>
            <person name="Xu P."/>
            <person name="Fan H."/>
            <person name="Baudouin L."/>
            <person name="Xia W."/>
            <person name="Bocs S."/>
            <person name="Xu J."/>
            <person name="Li Q."/>
            <person name="Guo A."/>
            <person name="Zhou L."/>
            <person name="Li J."/>
            <person name="Wu Y."/>
            <person name="Ma Z."/>
            <person name="Armero A."/>
            <person name="Issali A.E."/>
            <person name="Liu N."/>
            <person name="Peng M."/>
            <person name="Yang Y."/>
        </authorList>
    </citation>
    <scope>NUCLEOTIDE SEQUENCE</scope>
    <source>
        <tissue evidence="2">Spear leaf of Hainan Tall coconut</tissue>
    </source>
</reference>
<proteinExistence type="predicted"/>
<dbReference type="Proteomes" id="UP000797356">
    <property type="component" value="Chromosome 5"/>
</dbReference>
<dbReference type="GO" id="GO:0007623">
    <property type="term" value="P:circadian rhythm"/>
    <property type="evidence" value="ECO:0007669"/>
    <property type="project" value="InterPro"/>
</dbReference>
<accession>A0A8K0I908</accession>
<sequence length="607" mass="67177">MSDHETENVTWLEFDENGHRIVHHQGSKRVSEPVASGDFLKKPQYEVGNDAGKSTSSIGSKNKKVLQEKEERAFFPSPKVGSSTVPEDLWSHATRKVAPPFYDPYSFDDFNSLASQEDAGHVYVENQHMDRENDLLYNDLPDIGSFEDIDRMLRTCESTFGQGTNSADELSLFSSSSHSTYGIGDTFKSYSQSSVLDPTALNGTSAHHSAITNVFPENNLFAADSDKILSHCYQSFVLVSNGENKSDWTLQEKAYDGGGGNEIKSTLIRVSNENSLNECEDFNTLGRPYLFEGNEKERLSESTSNTSFCGPGQMQQFADQGNLSSVFSAQQPYSSQLLPKHNHIWGSSSSSSMHTFSPCAQLEGSLPLHQDPFSQTTSSISSASDYNPSSSYKVSAHVRNYFPQCMENLPAPLSEPPAMTPEEINEKPCLRQNLCAASTAKHPAHLASSTSITSHQELHHTFQHEIRGDSVQKDISFKLPATEIESSTVQESLCMTSALSDDISLKAISFQQLQHVMLQLGTGTRLCIRDSLYRLARSAEKRHNFASANNTSKERGGILDTEEPNRSSDYVTTETETNPIDRSIAHLLFHRPSETLTRSGECARSLE</sequence>
<feature type="region of interest" description="Disordered" evidence="1">
    <location>
        <begin position="42"/>
        <end position="67"/>
    </location>
</feature>
<feature type="region of interest" description="Disordered" evidence="1">
    <location>
        <begin position="546"/>
        <end position="575"/>
    </location>
</feature>
<dbReference type="GO" id="GO:0006355">
    <property type="term" value="P:regulation of DNA-templated transcription"/>
    <property type="evidence" value="ECO:0007669"/>
    <property type="project" value="InterPro"/>
</dbReference>
<organism evidence="2 3">
    <name type="scientific">Cocos nucifera</name>
    <name type="common">Coconut palm</name>
    <dbReference type="NCBI Taxonomy" id="13894"/>
    <lineage>
        <taxon>Eukaryota</taxon>
        <taxon>Viridiplantae</taxon>
        <taxon>Streptophyta</taxon>
        <taxon>Embryophyta</taxon>
        <taxon>Tracheophyta</taxon>
        <taxon>Spermatophyta</taxon>
        <taxon>Magnoliopsida</taxon>
        <taxon>Liliopsida</taxon>
        <taxon>Arecaceae</taxon>
        <taxon>Arecoideae</taxon>
        <taxon>Cocoseae</taxon>
        <taxon>Attaleinae</taxon>
        <taxon>Cocos</taxon>
    </lineage>
</organism>
<dbReference type="PANTHER" id="PTHR33334">
    <property type="entry name" value="PROTEIN LNK1"/>
    <property type="match status" value="1"/>
</dbReference>
<dbReference type="OrthoDB" id="618331at2759"/>
<dbReference type="EMBL" id="CM017876">
    <property type="protein sequence ID" value="KAG1342364.1"/>
    <property type="molecule type" value="Genomic_DNA"/>
</dbReference>
<reference evidence="2" key="2">
    <citation type="submission" date="2019-07" db="EMBL/GenBank/DDBJ databases">
        <authorList>
            <person name="Yang Y."/>
            <person name="Bocs S."/>
            <person name="Baudouin L."/>
        </authorList>
    </citation>
    <scope>NUCLEOTIDE SEQUENCE</scope>
    <source>
        <tissue evidence="2">Spear leaf of Hainan Tall coconut</tissue>
    </source>
</reference>